<evidence type="ECO:0000313" key="2">
    <source>
        <dbReference type="Proteomes" id="UP000273655"/>
    </source>
</evidence>
<gene>
    <name evidence="1" type="primary">SBOV28861</name>
    <name evidence="1" type="ORF">NCTC8271_01356</name>
</gene>
<reference evidence="1 2" key="1">
    <citation type="submission" date="2018-12" db="EMBL/GenBank/DDBJ databases">
        <authorList>
            <consortium name="Pathogen Informatics"/>
        </authorList>
    </citation>
    <scope>NUCLEOTIDE SEQUENCE [LARGE SCALE GENOMIC DNA]</scope>
    <source>
        <strain evidence="1 2">NCTC8271</strain>
    </source>
</reference>
<dbReference type="Pfam" id="PF11756">
    <property type="entry name" value="YgbA_NO"/>
    <property type="match status" value="1"/>
</dbReference>
<accession>A0A3S4FS88</accession>
<proteinExistence type="predicted"/>
<dbReference type="EMBL" id="LR134148">
    <property type="protein sequence ID" value="VEA33316.1"/>
    <property type="molecule type" value="Genomic_DNA"/>
</dbReference>
<dbReference type="Proteomes" id="UP000273655">
    <property type="component" value="Chromosome 1"/>
</dbReference>
<organism evidence="1 2">
    <name type="scientific">Salmonella enterica I</name>
    <dbReference type="NCBI Taxonomy" id="59201"/>
    <lineage>
        <taxon>Bacteria</taxon>
        <taxon>Pseudomonadati</taxon>
        <taxon>Pseudomonadota</taxon>
        <taxon>Gammaproteobacteria</taxon>
        <taxon>Enterobacterales</taxon>
        <taxon>Enterobacteriaceae</taxon>
        <taxon>Salmonella</taxon>
    </lineage>
</organism>
<evidence type="ECO:0000313" key="1">
    <source>
        <dbReference type="EMBL" id="VEA33316.1"/>
    </source>
</evidence>
<dbReference type="InterPro" id="IPR020483">
    <property type="entry name" value="Uncharacterised_YgbA"/>
</dbReference>
<dbReference type="NCBIfam" id="NF007714">
    <property type="entry name" value="PRK10410.1-2"/>
    <property type="match status" value="1"/>
</dbReference>
<dbReference type="NCBIfam" id="NF007716">
    <property type="entry name" value="PRK10410.1-4"/>
    <property type="match status" value="1"/>
</dbReference>
<dbReference type="AlphaFoldDB" id="A0A3S4FS88"/>
<protein>
    <submittedName>
        <fullName evidence="1">Nitrous oxide-stimulated promoter</fullName>
    </submittedName>
</protein>
<sequence>MPGKRIAREKLTIKKMIALYESQCPQASAVQGHYDALFAYAQKRLDKCVFGEEKPACKQCPVHCYQPAKREEMKQIMRWAGPRMLWRHPVLTVRHLIDDKRPVSGIAGKISAQEVKGKRQAYGAHHLQAGSDPATRYANASLSIPNRFIRDNRVVRLSPRRCAAPFGPATTPLVSFSTRIIS</sequence>
<name>A0A3S4FS88_SALET</name>